<accession>A0A9X1XDT5</accession>
<name>A0A9X1XDT5_9BACL</name>
<evidence type="ECO:0008006" key="3">
    <source>
        <dbReference type="Google" id="ProtNLM"/>
    </source>
</evidence>
<dbReference type="RefSeq" id="WP_248254227.1">
    <property type="nucleotide sequence ID" value="NZ_JAIWJX010000002.1"/>
</dbReference>
<dbReference type="Proteomes" id="UP001139011">
    <property type="component" value="Unassembled WGS sequence"/>
</dbReference>
<reference evidence="1" key="1">
    <citation type="submission" date="2021-09" db="EMBL/GenBank/DDBJ databases">
        <title>Genome analysis of Fictibacillus sp. KIGAM418 isolated from marine sediment.</title>
        <authorList>
            <person name="Seo M.-J."/>
            <person name="Cho E.-S."/>
            <person name="Hwang C.Y."/>
        </authorList>
    </citation>
    <scope>NUCLEOTIDE SEQUENCE</scope>
    <source>
        <strain evidence="1">KIGAM418</strain>
    </source>
</reference>
<sequence length="103" mass="11495">MKKIIHILIIGIVLFIGGCGGNGMDKDEIREQSKSVAVEYMKIEEEKDFVATGVEFPSGDVGVVFVHGYCKDNKDKKMFVTVNYEDDYKVEGIAEGVKEKSKE</sequence>
<organism evidence="1 2">
    <name type="scientific">Fictibacillus marinisediminis</name>
    <dbReference type="NCBI Taxonomy" id="2878389"/>
    <lineage>
        <taxon>Bacteria</taxon>
        <taxon>Bacillati</taxon>
        <taxon>Bacillota</taxon>
        <taxon>Bacilli</taxon>
        <taxon>Bacillales</taxon>
        <taxon>Fictibacillaceae</taxon>
        <taxon>Fictibacillus</taxon>
    </lineage>
</organism>
<dbReference type="PROSITE" id="PS51257">
    <property type="entry name" value="PROKAR_LIPOPROTEIN"/>
    <property type="match status" value="1"/>
</dbReference>
<evidence type="ECO:0000313" key="1">
    <source>
        <dbReference type="EMBL" id="MCK6259007.1"/>
    </source>
</evidence>
<keyword evidence="2" id="KW-1185">Reference proteome</keyword>
<dbReference type="AlphaFoldDB" id="A0A9X1XDT5"/>
<dbReference type="EMBL" id="JAIWJX010000002">
    <property type="protein sequence ID" value="MCK6259007.1"/>
    <property type="molecule type" value="Genomic_DNA"/>
</dbReference>
<proteinExistence type="predicted"/>
<gene>
    <name evidence="1" type="ORF">LCY76_20760</name>
</gene>
<evidence type="ECO:0000313" key="2">
    <source>
        <dbReference type="Proteomes" id="UP001139011"/>
    </source>
</evidence>
<comment type="caution">
    <text evidence="1">The sequence shown here is derived from an EMBL/GenBank/DDBJ whole genome shotgun (WGS) entry which is preliminary data.</text>
</comment>
<protein>
    <recommendedName>
        <fullName evidence="3">DUF1433 domain-containing protein</fullName>
    </recommendedName>
</protein>